<dbReference type="Pfam" id="PF24842">
    <property type="entry name" value="UFD1_N2"/>
    <property type="match status" value="1"/>
</dbReference>
<dbReference type="GO" id="GO:0006511">
    <property type="term" value="P:ubiquitin-dependent protein catabolic process"/>
    <property type="evidence" value="ECO:0007669"/>
    <property type="project" value="InterPro"/>
</dbReference>
<keyword evidence="6" id="KW-1185">Reference proteome</keyword>
<organism evidence="5 6">
    <name type="scientific">Cryptosporidium andersoni</name>
    <dbReference type="NCBI Taxonomy" id="117008"/>
    <lineage>
        <taxon>Eukaryota</taxon>
        <taxon>Sar</taxon>
        <taxon>Alveolata</taxon>
        <taxon>Apicomplexa</taxon>
        <taxon>Conoidasida</taxon>
        <taxon>Coccidia</taxon>
        <taxon>Eucoccidiorida</taxon>
        <taxon>Eimeriorina</taxon>
        <taxon>Cryptosporidiidae</taxon>
        <taxon>Cryptosporidium</taxon>
    </lineage>
</organism>
<dbReference type="GO" id="GO:0036503">
    <property type="term" value="P:ERAD pathway"/>
    <property type="evidence" value="ECO:0007669"/>
    <property type="project" value="TreeGrafter"/>
</dbReference>
<dbReference type="RefSeq" id="XP_067067726.1">
    <property type="nucleotide sequence ID" value="XM_067210531.1"/>
</dbReference>
<protein>
    <submittedName>
        <fullName evidence="5">Uncharacterized protein</fullName>
    </submittedName>
</protein>
<proteinExistence type="inferred from homology"/>
<evidence type="ECO:0000256" key="2">
    <source>
        <dbReference type="ARBA" id="ARBA00022786"/>
    </source>
</evidence>
<dbReference type="InterPro" id="IPR055417">
    <property type="entry name" value="UFD1_N1"/>
</dbReference>
<dbReference type="GeneID" id="92364469"/>
<dbReference type="InterPro" id="IPR004854">
    <property type="entry name" value="Ufd1-like"/>
</dbReference>
<evidence type="ECO:0000313" key="6">
    <source>
        <dbReference type="Proteomes" id="UP000186804"/>
    </source>
</evidence>
<feature type="domain" description="Ubiquitin fusion degradation protein UFD1 N-terminal subdomain 1" evidence="3">
    <location>
        <begin position="83"/>
        <end position="170"/>
    </location>
</feature>
<dbReference type="InterPro" id="IPR042299">
    <property type="entry name" value="Ufd1-like_Nn"/>
</dbReference>
<dbReference type="EMBL" id="LRBS01000073">
    <property type="protein sequence ID" value="OII75880.1"/>
    <property type="molecule type" value="Genomic_DNA"/>
</dbReference>
<dbReference type="GO" id="GO:0031593">
    <property type="term" value="F:polyubiquitin modification-dependent protein binding"/>
    <property type="evidence" value="ECO:0007669"/>
    <property type="project" value="TreeGrafter"/>
</dbReference>
<comment type="caution">
    <text evidence="5">The sequence shown here is derived from an EMBL/GenBank/DDBJ whole genome shotgun (WGS) entry which is preliminary data.</text>
</comment>
<evidence type="ECO:0000259" key="4">
    <source>
        <dbReference type="Pfam" id="PF24842"/>
    </source>
</evidence>
<keyword evidence="2" id="KW-0833">Ubl conjugation pathway</keyword>
<dbReference type="Pfam" id="PF03152">
    <property type="entry name" value="UFD1_N1"/>
    <property type="match status" value="1"/>
</dbReference>
<reference evidence="5 6" key="1">
    <citation type="submission" date="2016-10" db="EMBL/GenBank/DDBJ databases">
        <title>Reductive evolution of mitochondrial metabolism and differential evolution of invasion-related proteins in Cryptosporidium.</title>
        <authorList>
            <person name="Liu S."/>
            <person name="Roellig D.M."/>
            <person name="Guo Y."/>
            <person name="Li N."/>
            <person name="Frace M.A."/>
            <person name="Tang K."/>
            <person name="Zhang L."/>
            <person name="Feng Y."/>
            <person name="Xiao L."/>
        </authorList>
    </citation>
    <scope>NUCLEOTIDE SEQUENCE [LARGE SCALE GENOMIC DNA]</scope>
    <source>
        <strain evidence="5">30847</strain>
    </source>
</reference>
<dbReference type="GO" id="GO:0034098">
    <property type="term" value="C:VCP-NPL4-UFD1 AAA ATPase complex"/>
    <property type="evidence" value="ECO:0007669"/>
    <property type="project" value="TreeGrafter"/>
</dbReference>
<dbReference type="Gene3D" id="3.10.330.10">
    <property type="match status" value="1"/>
</dbReference>
<dbReference type="InterPro" id="IPR055418">
    <property type="entry name" value="UFD1_N2"/>
</dbReference>
<dbReference type="VEuPathDB" id="CryptoDB:cand_002840"/>
<gene>
    <name evidence="5" type="ORF">cand_002840</name>
</gene>
<dbReference type="Proteomes" id="UP000186804">
    <property type="component" value="Unassembled WGS sequence"/>
</dbReference>
<dbReference type="PANTHER" id="PTHR12555:SF13">
    <property type="entry name" value="UBIQUITIN RECOGNITION FACTOR IN ER-ASSOCIATED DEGRADATION PROTEIN 1"/>
    <property type="match status" value="1"/>
</dbReference>
<dbReference type="PANTHER" id="PTHR12555">
    <property type="entry name" value="UBIQUITIN FUSION DEGRADATON PROTEIN 1"/>
    <property type="match status" value="1"/>
</dbReference>
<dbReference type="Gene3D" id="2.40.40.50">
    <property type="entry name" value="Ubiquitin fusion degradation protein UFD1, N-terminal domain"/>
    <property type="match status" value="1"/>
</dbReference>
<dbReference type="AlphaFoldDB" id="A0A1J4MNX8"/>
<evidence type="ECO:0000256" key="1">
    <source>
        <dbReference type="ARBA" id="ARBA00006043"/>
    </source>
</evidence>
<accession>A0A1J4MNX8</accession>
<name>A0A1J4MNX8_9CRYT</name>
<sequence length="659" mass="76485">MDEFELSDKKLKALHQKERDKQLKKNLQAMKCINSYTRPSEDKTSKLEYLYFKQQLSEKKDTKSWLLKYDKELSKLLTINHGETDRVSLPIEILSSLSNNDNSYPLLFKLEVINNDGCESDESNITHCSVLDFSSSSGKIGLPNKVLRCLKINNTSLDNYLLIRIEYVRLCKASYALFELVQNYDRILNLPNIKPLLESYLRDYFSTLTKNDTLIIYSLHSKLRREPLAVVKVKQIEPEDATCIINTDLAIDLITNDINTLNENEDNNGINEDDIILNISDVLKFQFKESKLNEDIGEYNNKDKNNKYETNIINNIESNKTKENYYTCNSVKVLIPFEIRKLLTKRNNNKIVTINISIESNFEFEFFVSFPPLMEASKHLHYIRSYPENNNQLNIKYQDILDCLPMNDFRNNLNFFNLDQISENNLGSSQPLDFFPSIINITFLPIQDITNSNQLILGTFRTKLKIEESNELVVSTNNKDEINTDEISSKINMINCTNCNRLIPNESLTMHSLHCQRLYSKCEICGVIMKKVELKQHIHCNICNLGIKKELQDHHIKLYHTTIECGLCNESIAPINIKLHQLETCSKRIILCRFCGNHVEAGIDGHIVDFKDKYYYNLTSHESYCGSKTINCDICHKLIPMKEIYEHKVMAHRINDNVT</sequence>
<feature type="domain" description="Ubiquitin fusion degradation protein UFD1 N-terminal subdomain 2" evidence="4">
    <location>
        <begin position="185"/>
        <end position="254"/>
    </location>
</feature>
<evidence type="ECO:0000259" key="3">
    <source>
        <dbReference type="Pfam" id="PF03152"/>
    </source>
</evidence>
<comment type="similarity">
    <text evidence="1">Belongs to the UFD1 family.</text>
</comment>
<evidence type="ECO:0000313" key="5">
    <source>
        <dbReference type="EMBL" id="OII75880.1"/>
    </source>
</evidence>
<dbReference type="OrthoDB" id="422728at2759"/>